<dbReference type="CDD" id="cd13143">
    <property type="entry name" value="MATE_MepA_like"/>
    <property type="match status" value="1"/>
</dbReference>
<protein>
    <recommendedName>
        <fullName evidence="3">Multidrug export protein MepA</fullName>
    </recommendedName>
</protein>
<dbReference type="AlphaFoldDB" id="A0AAW5KCQ6"/>
<dbReference type="GO" id="GO:0005886">
    <property type="term" value="C:plasma membrane"/>
    <property type="evidence" value="ECO:0007669"/>
    <property type="project" value="UniProtKB-SubCell"/>
</dbReference>
<comment type="subcellular location">
    <subcellularLocation>
        <location evidence="1">Cell membrane</location>
        <topology evidence="1">Multi-pass membrane protein</topology>
    </subcellularLocation>
</comment>
<gene>
    <name evidence="11" type="ORF">NE646_05425</name>
</gene>
<dbReference type="RefSeq" id="WP_256135803.1">
    <property type="nucleotide sequence ID" value="NZ_JANGAB010000002.1"/>
</dbReference>
<name>A0AAW5KCQ6_9FIRM</name>
<evidence type="ECO:0000313" key="11">
    <source>
        <dbReference type="EMBL" id="MCQ4949105.1"/>
    </source>
</evidence>
<sequence>MNSVRMEAISTERQNDFSKGKVSRNILNLALPMTLAQLINVLYSVVDRMYIGHIPEAATLALTGLGLTFPIISIITAFANLFGMGGAPLCSIARGKGDDERAETIMGNSFFMMVATGLVLTALFLAFKGPLLRLFGASGQTFPYADGYLTVYLCGSVFVMVGLGMNSFINSQGFGKMGMMTVLLGAVTNILLDPLFIFVLHMGVQGAALATVISQFLSAAWVFRFLTGKKAIYRLQKKAMKPNWKLVGEIVSLGMSSFCFAITNSLVQIVCNINLQQFGGDLYVGIMTVANSVREVVSMPINGLTNGAQPVIGYNYGAREYRRVRSGIRFMSVVCVVYTLAAWLVLMLFPQPFIHLFSSDPDLVGKGAQALGVYFFGYFMMAFQMAGQSTFVALGRSKQAVFFSLLRKAIIVVPLTILLPRIGGLGVIGVFLAEPVSNFVGGSACYLTMLATVWKPLRKAEEAEAVPAGRAGE</sequence>
<keyword evidence="5" id="KW-1003">Cell membrane</keyword>
<evidence type="ECO:0000256" key="9">
    <source>
        <dbReference type="ARBA" id="ARBA00023251"/>
    </source>
</evidence>
<organism evidence="11 12">
    <name type="scientific">Bittarella massiliensis</name>
    <name type="common">ex Durand et al. 2017</name>
    <dbReference type="NCBI Taxonomy" id="1720313"/>
    <lineage>
        <taxon>Bacteria</taxon>
        <taxon>Bacillati</taxon>
        <taxon>Bacillota</taxon>
        <taxon>Clostridia</taxon>
        <taxon>Eubacteriales</taxon>
        <taxon>Oscillospiraceae</taxon>
        <taxon>Bittarella (ex Durand et al. 2017)</taxon>
    </lineage>
</organism>
<feature type="transmembrane region" description="Helical" evidence="10">
    <location>
        <begin position="207"/>
        <end position="227"/>
    </location>
</feature>
<dbReference type="GO" id="GO:0015297">
    <property type="term" value="F:antiporter activity"/>
    <property type="evidence" value="ECO:0007669"/>
    <property type="project" value="InterPro"/>
</dbReference>
<reference evidence="11" key="1">
    <citation type="submission" date="2022-06" db="EMBL/GenBank/DDBJ databases">
        <title>Isolation of gut microbiota from human fecal samples.</title>
        <authorList>
            <person name="Pamer E.G."/>
            <person name="Barat B."/>
            <person name="Waligurski E."/>
            <person name="Medina S."/>
            <person name="Paddock L."/>
            <person name="Mostad J."/>
        </authorList>
    </citation>
    <scope>NUCLEOTIDE SEQUENCE</scope>
    <source>
        <strain evidence="11">DFI.7.96</strain>
    </source>
</reference>
<dbReference type="Proteomes" id="UP001205063">
    <property type="component" value="Unassembled WGS sequence"/>
</dbReference>
<dbReference type="PANTHER" id="PTHR43823:SF3">
    <property type="entry name" value="MULTIDRUG EXPORT PROTEIN MEPA"/>
    <property type="match status" value="1"/>
</dbReference>
<evidence type="ECO:0000256" key="6">
    <source>
        <dbReference type="ARBA" id="ARBA00022692"/>
    </source>
</evidence>
<keyword evidence="6 10" id="KW-0812">Transmembrane</keyword>
<evidence type="ECO:0000256" key="5">
    <source>
        <dbReference type="ARBA" id="ARBA00022475"/>
    </source>
</evidence>
<accession>A0AAW5KCQ6</accession>
<dbReference type="NCBIfam" id="TIGR00797">
    <property type="entry name" value="matE"/>
    <property type="match status" value="1"/>
</dbReference>
<keyword evidence="9" id="KW-0046">Antibiotic resistance</keyword>
<keyword evidence="4" id="KW-0813">Transport</keyword>
<dbReference type="InterPro" id="IPR002528">
    <property type="entry name" value="MATE_fam"/>
</dbReference>
<dbReference type="GO" id="GO:0042910">
    <property type="term" value="F:xenobiotic transmembrane transporter activity"/>
    <property type="evidence" value="ECO:0007669"/>
    <property type="project" value="InterPro"/>
</dbReference>
<dbReference type="InterPro" id="IPR045070">
    <property type="entry name" value="MATE_MepA-like"/>
</dbReference>
<evidence type="ECO:0000256" key="3">
    <source>
        <dbReference type="ARBA" id="ARBA00022106"/>
    </source>
</evidence>
<dbReference type="EMBL" id="JANGAB010000002">
    <property type="protein sequence ID" value="MCQ4949105.1"/>
    <property type="molecule type" value="Genomic_DNA"/>
</dbReference>
<feature type="transmembrane region" description="Helical" evidence="10">
    <location>
        <begin position="369"/>
        <end position="388"/>
    </location>
</feature>
<feature type="transmembrane region" description="Helical" evidence="10">
    <location>
        <begin position="58"/>
        <end position="84"/>
    </location>
</feature>
<feature type="transmembrane region" description="Helical" evidence="10">
    <location>
        <begin position="147"/>
        <end position="169"/>
    </location>
</feature>
<comment type="similarity">
    <text evidence="2">Belongs to the multi antimicrobial extrusion (MATE) (TC 2.A.66.1) family. MepA subfamily.</text>
</comment>
<feature type="transmembrane region" description="Helical" evidence="10">
    <location>
        <begin position="409"/>
        <end position="433"/>
    </location>
</feature>
<dbReference type="PANTHER" id="PTHR43823">
    <property type="entry name" value="SPORULATION PROTEIN YKVU"/>
    <property type="match status" value="1"/>
</dbReference>
<feature type="transmembrane region" description="Helical" evidence="10">
    <location>
        <begin position="181"/>
        <end position="201"/>
    </location>
</feature>
<dbReference type="Pfam" id="PF01554">
    <property type="entry name" value="MatE"/>
    <property type="match status" value="2"/>
</dbReference>
<keyword evidence="8 10" id="KW-0472">Membrane</keyword>
<evidence type="ECO:0000256" key="7">
    <source>
        <dbReference type="ARBA" id="ARBA00022989"/>
    </source>
</evidence>
<evidence type="ECO:0000256" key="2">
    <source>
        <dbReference type="ARBA" id="ARBA00008417"/>
    </source>
</evidence>
<evidence type="ECO:0000256" key="1">
    <source>
        <dbReference type="ARBA" id="ARBA00004651"/>
    </source>
</evidence>
<keyword evidence="7 10" id="KW-1133">Transmembrane helix</keyword>
<feature type="transmembrane region" description="Helical" evidence="10">
    <location>
        <begin position="105"/>
        <end position="127"/>
    </location>
</feature>
<feature type="transmembrane region" description="Helical" evidence="10">
    <location>
        <begin position="26"/>
        <end position="46"/>
    </location>
</feature>
<evidence type="ECO:0000313" key="12">
    <source>
        <dbReference type="Proteomes" id="UP001205063"/>
    </source>
</evidence>
<proteinExistence type="inferred from homology"/>
<dbReference type="PIRSF" id="PIRSF006603">
    <property type="entry name" value="DinF"/>
    <property type="match status" value="1"/>
</dbReference>
<feature type="transmembrane region" description="Helical" evidence="10">
    <location>
        <begin position="328"/>
        <end position="349"/>
    </location>
</feature>
<dbReference type="InterPro" id="IPR048279">
    <property type="entry name" value="MdtK-like"/>
</dbReference>
<dbReference type="InterPro" id="IPR051327">
    <property type="entry name" value="MATE_MepA_subfamily"/>
</dbReference>
<evidence type="ECO:0000256" key="10">
    <source>
        <dbReference type="SAM" id="Phobius"/>
    </source>
</evidence>
<comment type="caution">
    <text evidence="11">The sequence shown here is derived from an EMBL/GenBank/DDBJ whole genome shotgun (WGS) entry which is preliminary data.</text>
</comment>
<evidence type="ECO:0000256" key="8">
    <source>
        <dbReference type="ARBA" id="ARBA00023136"/>
    </source>
</evidence>
<dbReference type="GO" id="GO:0046677">
    <property type="term" value="P:response to antibiotic"/>
    <property type="evidence" value="ECO:0007669"/>
    <property type="project" value="UniProtKB-KW"/>
</dbReference>
<evidence type="ECO:0000256" key="4">
    <source>
        <dbReference type="ARBA" id="ARBA00022448"/>
    </source>
</evidence>